<evidence type="ECO:0000256" key="2">
    <source>
        <dbReference type="SAM" id="Phobius"/>
    </source>
</evidence>
<dbReference type="PANTHER" id="PTHR20932:SF8">
    <property type="entry name" value="LD22649P"/>
    <property type="match status" value="1"/>
</dbReference>
<dbReference type="CDD" id="cd00118">
    <property type="entry name" value="LysM"/>
    <property type="match status" value="1"/>
</dbReference>
<evidence type="ECO:0000313" key="4">
    <source>
        <dbReference type="Proteomes" id="UP000694867"/>
    </source>
</evidence>
<dbReference type="Proteomes" id="UP000694867">
    <property type="component" value="Unplaced"/>
</dbReference>
<evidence type="ECO:0000313" key="5">
    <source>
        <dbReference type="RefSeq" id="XP_003746650.1"/>
    </source>
</evidence>
<feature type="compositionally biased region" description="Polar residues" evidence="1">
    <location>
        <begin position="37"/>
        <end position="48"/>
    </location>
</feature>
<reference evidence="5" key="1">
    <citation type="submission" date="2025-08" db="UniProtKB">
        <authorList>
            <consortium name="RefSeq"/>
        </authorList>
    </citation>
    <scope>IDENTIFICATION</scope>
</reference>
<feature type="domain" description="LysM" evidence="3">
    <location>
        <begin position="81"/>
        <end position="125"/>
    </location>
</feature>
<keyword evidence="4" id="KW-1185">Reference proteome</keyword>
<dbReference type="SUPFAM" id="SSF54106">
    <property type="entry name" value="LysM domain"/>
    <property type="match status" value="1"/>
</dbReference>
<keyword evidence="2" id="KW-0472">Membrane</keyword>
<protein>
    <submittedName>
        <fullName evidence="5">LysM and putative peptidoglycan-binding domain-containing protein 4-like</fullName>
    </submittedName>
</protein>
<dbReference type="RefSeq" id="XP_003746650.1">
    <property type="nucleotide sequence ID" value="XM_003746602.2"/>
</dbReference>
<dbReference type="PROSITE" id="PS51782">
    <property type="entry name" value="LYSM"/>
    <property type="match status" value="1"/>
</dbReference>
<dbReference type="GeneID" id="100909030"/>
<feature type="compositionally biased region" description="Low complexity" evidence="1">
    <location>
        <begin position="56"/>
        <end position="68"/>
    </location>
</feature>
<dbReference type="Pfam" id="PF01476">
    <property type="entry name" value="LysM"/>
    <property type="match status" value="1"/>
</dbReference>
<dbReference type="PANTHER" id="PTHR20932">
    <property type="entry name" value="LYSM AND PUTATIVE PEPTIDOGLYCAN-BINDING DOMAIN-CONTAINING PROTEIN"/>
    <property type="match status" value="1"/>
</dbReference>
<dbReference type="AlphaFoldDB" id="A0AAJ6W031"/>
<dbReference type="SMART" id="SM00257">
    <property type="entry name" value="LysM"/>
    <property type="match status" value="1"/>
</dbReference>
<keyword evidence="2" id="KW-1133">Transmembrane helix</keyword>
<keyword evidence="2" id="KW-0812">Transmembrane</keyword>
<evidence type="ECO:0000256" key="1">
    <source>
        <dbReference type="SAM" id="MobiDB-lite"/>
    </source>
</evidence>
<gene>
    <name evidence="5" type="primary">LOC100909030</name>
</gene>
<dbReference type="KEGG" id="goe:100909030"/>
<dbReference type="InterPro" id="IPR018392">
    <property type="entry name" value="LysM"/>
</dbReference>
<dbReference type="InterPro" id="IPR036779">
    <property type="entry name" value="LysM_dom_sf"/>
</dbReference>
<evidence type="ECO:0000259" key="3">
    <source>
        <dbReference type="PROSITE" id="PS51782"/>
    </source>
</evidence>
<dbReference type="InterPro" id="IPR045030">
    <property type="entry name" value="LYSM1-4"/>
</dbReference>
<feature type="region of interest" description="Disordered" evidence="1">
    <location>
        <begin position="33"/>
        <end position="68"/>
    </location>
</feature>
<organism evidence="4 5">
    <name type="scientific">Galendromus occidentalis</name>
    <name type="common">western predatory mite</name>
    <dbReference type="NCBI Taxonomy" id="34638"/>
    <lineage>
        <taxon>Eukaryota</taxon>
        <taxon>Metazoa</taxon>
        <taxon>Ecdysozoa</taxon>
        <taxon>Arthropoda</taxon>
        <taxon>Chelicerata</taxon>
        <taxon>Arachnida</taxon>
        <taxon>Acari</taxon>
        <taxon>Parasitiformes</taxon>
        <taxon>Mesostigmata</taxon>
        <taxon>Gamasina</taxon>
        <taxon>Phytoseioidea</taxon>
        <taxon>Phytoseiidae</taxon>
        <taxon>Typhlodrominae</taxon>
        <taxon>Galendromus</taxon>
    </lineage>
</organism>
<sequence>MPRGRHRVFREEREALLSLDSDQSNNWVQLRNRGHQQDSPTVGFVQQHQQGGSGGSQIKNNNISNNNNNPFASRLARFDFISHEVQPGETLAGIALRYNCKLPHLKQANNLSSEAHLAALPYVKVPVPRNGVQTGQLIDISTKVEIRREGPPREELCPQRFMENLDEKLKELHKSAPPPVTPPPITELPVKPRTYFNSTCLLVTCLVGVCIGLPIFYTMYILANGDMFRVMGAIR</sequence>
<proteinExistence type="predicted"/>
<dbReference type="Gene3D" id="3.10.350.10">
    <property type="entry name" value="LysM domain"/>
    <property type="match status" value="1"/>
</dbReference>
<accession>A0AAJ6W031</accession>
<feature type="transmembrane region" description="Helical" evidence="2">
    <location>
        <begin position="200"/>
        <end position="223"/>
    </location>
</feature>
<name>A0AAJ6W031_9ACAR</name>